<dbReference type="EMBL" id="GL445231">
    <property type="protein sequence ID" value="EFN90020.1"/>
    <property type="molecule type" value="Genomic_DNA"/>
</dbReference>
<keyword evidence="7 10" id="KW-0472">Membrane</keyword>
<name>E2B2R0_HARSA</name>
<evidence type="ECO:0000256" key="7">
    <source>
        <dbReference type="ARBA" id="ARBA00023136"/>
    </source>
</evidence>
<evidence type="ECO:0000256" key="8">
    <source>
        <dbReference type="ARBA" id="ARBA00023170"/>
    </source>
</evidence>
<evidence type="ECO:0000256" key="9">
    <source>
        <dbReference type="ARBA" id="ARBA00023224"/>
    </source>
</evidence>
<dbReference type="Pfam" id="PF02949">
    <property type="entry name" value="7tm_6"/>
    <property type="match status" value="1"/>
</dbReference>
<dbReference type="GO" id="GO:0007165">
    <property type="term" value="P:signal transduction"/>
    <property type="evidence" value="ECO:0007669"/>
    <property type="project" value="UniProtKB-KW"/>
</dbReference>
<feature type="non-terminal residue" evidence="11">
    <location>
        <position position="119"/>
    </location>
</feature>
<evidence type="ECO:0000256" key="10">
    <source>
        <dbReference type="SAM" id="Phobius"/>
    </source>
</evidence>
<evidence type="ECO:0000256" key="5">
    <source>
        <dbReference type="ARBA" id="ARBA00022725"/>
    </source>
</evidence>
<keyword evidence="2" id="KW-1003">Cell membrane</keyword>
<keyword evidence="3" id="KW-0716">Sensory transduction</keyword>
<evidence type="ECO:0000256" key="4">
    <source>
        <dbReference type="ARBA" id="ARBA00022692"/>
    </source>
</evidence>
<evidence type="ECO:0000313" key="11">
    <source>
        <dbReference type="EMBL" id="EFN90020.1"/>
    </source>
</evidence>
<keyword evidence="8 11" id="KW-0675">Receptor</keyword>
<dbReference type="GO" id="GO:0005886">
    <property type="term" value="C:plasma membrane"/>
    <property type="evidence" value="ECO:0007669"/>
    <property type="project" value="UniProtKB-SubCell"/>
</dbReference>
<gene>
    <name evidence="11" type="ORF">EAI_01469</name>
    <name evidence="12" type="ORF">EAI_01470</name>
</gene>
<proteinExistence type="predicted"/>
<dbReference type="PANTHER" id="PTHR21137:SF35">
    <property type="entry name" value="ODORANT RECEPTOR 19A-RELATED"/>
    <property type="match status" value="1"/>
</dbReference>
<dbReference type="OrthoDB" id="6597368at2759"/>
<sequence>SQSIRRNTMLWYLLLVMTTVVCMIFTSVFVDFMRGSLTYPAWLPFNYTAPALFFLVYVHQTIAVVIGATVNVACDSLICGLLLHICCQLEILEYRLMQIPQKHHVLPECVRHHDRIFEL</sequence>
<evidence type="ECO:0000313" key="13">
    <source>
        <dbReference type="Proteomes" id="UP000008237"/>
    </source>
</evidence>
<dbReference type="OMA" id="ILEYRLM"/>
<evidence type="ECO:0000313" key="12">
    <source>
        <dbReference type="EMBL" id="EFN90021.1"/>
    </source>
</evidence>
<dbReference type="GO" id="GO:0004984">
    <property type="term" value="F:olfactory receptor activity"/>
    <property type="evidence" value="ECO:0007669"/>
    <property type="project" value="InterPro"/>
</dbReference>
<accession>E2B2R0</accession>
<keyword evidence="4 10" id="KW-0812">Transmembrane</keyword>
<keyword evidence="13" id="KW-1185">Reference proteome</keyword>
<dbReference type="InterPro" id="IPR004117">
    <property type="entry name" value="7tm6_olfct_rcpt"/>
</dbReference>
<protein>
    <submittedName>
        <fullName evidence="11">Odorant receptor Or1</fullName>
    </submittedName>
</protein>
<organism evidence="13">
    <name type="scientific">Harpegnathos saltator</name>
    <name type="common">Jerdon's jumping ant</name>
    <dbReference type="NCBI Taxonomy" id="610380"/>
    <lineage>
        <taxon>Eukaryota</taxon>
        <taxon>Metazoa</taxon>
        <taxon>Ecdysozoa</taxon>
        <taxon>Arthropoda</taxon>
        <taxon>Hexapoda</taxon>
        <taxon>Insecta</taxon>
        <taxon>Pterygota</taxon>
        <taxon>Neoptera</taxon>
        <taxon>Endopterygota</taxon>
        <taxon>Hymenoptera</taxon>
        <taxon>Apocrita</taxon>
        <taxon>Aculeata</taxon>
        <taxon>Formicoidea</taxon>
        <taxon>Formicidae</taxon>
        <taxon>Ponerinae</taxon>
        <taxon>Ponerini</taxon>
        <taxon>Harpegnathos</taxon>
    </lineage>
</organism>
<comment type="subcellular location">
    <subcellularLocation>
        <location evidence="1">Cell membrane</location>
        <topology evidence="1">Multi-pass membrane protein</topology>
    </subcellularLocation>
</comment>
<evidence type="ECO:0000256" key="1">
    <source>
        <dbReference type="ARBA" id="ARBA00004651"/>
    </source>
</evidence>
<dbReference type="EMBL" id="GL445231">
    <property type="protein sequence ID" value="EFN90021.1"/>
    <property type="molecule type" value="Genomic_DNA"/>
</dbReference>
<dbReference type="PANTHER" id="PTHR21137">
    <property type="entry name" value="ODORANT RECEPTOR"/>
    <property type="match status" value="1"/>
</dbReference>
<keyword evidence="6 10" id="KW-1133">Transmembrane helix</keyword>
<dbReference type="Proteomes" id="UP000008237">
    <property type="component" value="Unassembled WGS sequence"/>
</dbReference>
<dbReference type="GO" id="GO:0005549">
    <property type="term" value="F:odorant binding"/>
    <property type="evidence" value="ECO:0007669"/>
    <property type="project" value="InterPro"/>
</dbReference>
<evidence type="ECO:0000256" key="2">
    <source>
        <dbReference type="ARBA" id="ARBA00022475"/>
    </source>
</evidence>
<evidence type="ECO:0000256" key="3">
    <source>
        <dbReference type="ARBA" id="ARBA00022606"/>
    </source>
</evidence>
<feature type="non-terminal residue" evidence="11">
    <location>
        <position position="1"/>
    </location>
</feature>
<feature type="transmembrane region" description="Helical" evidence="10">
    <location>
        <begin position="12"/>
        <end position="32"/>
    </location>
</feature>
<evidence type="ECO:0000256" key="6">
    <source>
        <dbReference type="ARBA" id="ARBA00022989"/>
    </source>
</evidence>
<dbReference type="AlphaFoldDB" id="E2B2R0"/>
<keyword evidence="9" id="KW-0807">Transducer</keyword>
<keyword evidence="5" id="KW-0552">Olfaction</keyword>
<feature type="transmembrane region" description="Helical" evidence="10">
    <location>
        <begin position="52"/>
        <end position="74"/>
    </location>
</feature>
<reference evidence="11 13" key="1">
    <citation type="journal article" date="2010" name="Science">
        <title>Genomic comparison of the ants Camponotus floridanus and Harpegnathos saltator.</title>
        <authorList>
            <person name="Bonasio R."/>
            <person name="Zhang G."/>
            <person name="Ye C."/>
            <person name="Mutti N.S."/>
            <person name="Fang X."/>
            <person name="Qin N."/>
            <person name="Donahue G."/>
            <person name="Yang P."/>
            <person name="Li Q."/>
            <person name="Li C."/>
            <person name="Zhang P."/>
            <person name="Huang Z."/>
            <person name="Berger S.L."/>
            <person name="Reinberg D."/>
            <person name="Wang J."/>
            <person name="Liebig J."/>
        </authorList>
    </citation>
    <scope>NUCLEOTIDE SEQUENCE [LARGE SCALE GENOMIC DNA]</scope>
    <source>
        <strain evidence="11 13">R22 G/1</strain>
    </source>
</reference>